<dbReference type="PANTHER" id="PTHR30137">
    <property type="entry name" value="LUCIFERASE-LIKE MONOOXYGENASE"/>
    <property type="match status" value="1"/>
</dbReference>
<dbReference type="GO" id="GO:0016705">
    <property type="term" value="F:oxidoreductase activity, acting on paired donors, with incorporation or reduction of molecular oxygen"/>
    <property type="evidence" value="ECO:0007669"/>
    <property type="project" value="InterPro"/>
</dbReference>
<keyword evidence="1" id="KW-0560">Oxidoreductase</keyword>
<dbReference type="Pfam" id="PF00296">
    <property type="entry name" value="Bac_luciferase"/>
    <property type="match status" value="1"/>
</dbReference>
<dbReference type="InterPro" id="IPR011251">
    <property type="entry name" value="Luciferase-like_dom"/>
</dbReference>
<dbReference type="GO" id="GO:0004497">
    <property type="term" value="F:monooxygenase activity"/>
    <property type="evidence" value="ECO:0007669"/>
    <property type="project" value="UniProtKB-KW"/>
</dbReference>
<sequence length="404" mass="44951">MVPNLNKNWPWEQYFMRLFYHCDMAYPQWPAPDQYETAIVTLPNRYFDPTVGHELYKRYIDEFVFADQVGLDLMVNEHHQTPTCLSTSAPMLLGILARVTSNARLLVLGNPIARRLQPVRVAEEMAMIDVISSGRLECGFVRSVPYEVAATNSNPVRDAERMWEAHDLILKAWTSHDGPFSFEGKYYSHRLVNIWPRPAQQPTPPIWMTGSSPQSCAQVGERGYVLATFGSGYDRTPAIFDSYRKGWDSADHSRPFGLDRLAYTSLTYVGSTDAEAREAAEHVLWFYNRPAKAPLHFSNPPGYASPAANVSVLRTGKALSGPMSRASPLTVDEAISRGLLFCGSPDTVVGQIKRFYSAVGGFGNLVCQAHGGALGHEETINGIRLLAQEVYPQLKEFGQVSVAA</sequence>
<accession>A0A330HTN1</accession>
<dbReference type="RefSeq" id="WP_112096051.1">
    <property type="nucleotide sequence ID" value="NZ_QMBP01000002.1"/>
</dbReference>
<dbReference type="AlphaFoldDB" id="A0A330HTN1"/>
<evidence type="ECO:0000256" key="2">
    <source>
        <dbReference type="ARBA" id="ARBA00023033"/>
    </source>
</evidence>
<evidence type="ECO:0000313" key="5">
    <source>
        <dbReference type="Proteomes" id="UP000251558"/>
    </source>
</evidence>
<organism evidence="4 5">
    <name type="scientific">Mesorhizobium hawassense</name>
    <dbReference type="NCBI Taxonomy" id="1209954"/>
    <lineage>
        <taxon>Bacteria</taxon>
        <taxon>Pseudomonadati</taxon>
        <taxon>Pseudomonadota</taxon>
        <taxon>Alphaproteobacteria</taxon>
        <taxon>Hyphomicrobiales</taxon>
        <taxon>Phyllobacteriaceae</taxon>
        <taxon>Mesorhizobium</taxon>
    </lineage>
</organism>
<evidence type="ECO:0000259" key="3">
    <source>
        <dbReference type="Pfam" id="PF00296"/>
    </source>
</evidence>
<gene>
    <name evidence="4" type="ORF">DPM33_04485</name>
</gene>
<comment type="caution">
    <text evidence="4">The sequence shown here is derived from an EMBL/GenBank/DDBJ whole genome shotgun (WGS) entry which is preliminary data.</text>
</comment>
<dbReference type="Proteomes" id="UP000251558">
    <property type="component" value="Unassembled WGS sequence"/>
</dbReference>
<reference evidence="4 5" key="2">
    <citation type="submission" date="2018-07" db="EMBL/GenBank/DDBJ databases">
        <title>Diversity of Mesorhizobium strains in Brazil.</title>
        <authorList>
            <person name="Helene L.C.F."/>
            <person name="Dall'Agnol R."/>
            <person name="Delamuta J.R.M."/>
            <person name="Hungria M."/>
        </authorList>
    </citation>
    <scope>NUCLEOTIDE SEQUENCE [LARGE SCALE GENOMIC DNA]</scope>
    <source>
        <strain evidence="4 5">AC99b</strain>
    </source>
</reference>
<dbReference type="SUPFAM" id="SSF51679">
    <property type="entry name" value="Bacterial luciferase-like"/>
    <property type="match status" value="1"/>
</dbReference>
<dbReference type="PANTHER" id="PTHR30137:SF8">
    <property type="entry name" value="BLR5498 PROTEIN"/>
    <property type="match status" value="1"/>
</dbReference>
<evidence type="ECO:0000313" key="4">
    <source>
        <dbReference type="EMBL" id="RAZ91755.1"/>
    </source>
</evidence>
<evidence type="ECO:0000256" key="1">
    <source>
        <dbReference type="ARBA" id="ARBA00023002"/>
    </source>
</evidence>
<dbReference type="Gene3D" id="3.20.20.30">
    <property type="entry name" value="Luciferase-like domain"/>
    <property type="match status" value="1"/>
</dbReference>
<dbReference type="OrthoDB" id="7239898at2"/>
<dbReference type="InterPro" id="IPR036661">
    <property type="entry name" value="Luciferase-like_sf"/>
</dbReference>
<proteinExistence type="predicted"/>
<keyword evidence="5" id="KW-1185">Reference proteome</keyword>
<dbReference type="GO" id="GO:0005829">
    <property type="term" value="C:cytosol"/>
    <property type="evidence" value="ECO:0007669"/>
    <property type="project" value="TreeGrafter"/>
</dbReference>
<keyword evidence="2" id="KW-0503">Monooxygenase</keyword>
<name>A0A330HTN1_9HYPH</name>
<reference evidence="5" key="1">
    <citation type="submission" date="2018-06" db="EMBL/GenBank/DDBJ databases">
        <authorList>
            <person name="Helene L.C."/>
            <person name="Dall'Agnol R."/>
            <person name="Delamuta J.R."/>
            <person name="Hungria M."/>
        </authorList>
    </citation>
    <scope>NUCLEOTIDE SEQUENCE [LARGE SCALE GENOMIC DNA]</scope>
    <source>
        <strain evidence="5">AC99b</strain>
    </source>
</reference>
<protein>
    <submittedName>
        <fullName evidence="4">LLM class flavin-dependent oxidoreductase</fullName>
    </submittedName>
</protein>
<feature type="domain" description="Luciferase-like" evidence="3">
    <location>
        <begin position="55"/>
        <end position="358"/>
    </location>
</feature>
<dbReference type="InterPro" id="IPR050766">
    <property type="entry name" value="Bact_Lucif_Oxidored"/>
</dbReference>
<dbReference type="EMBL" id="QMBP01000002">
    <property type="protein sequence ID" value="RAZ91755.1"/>
    <property type="molecule type" value="Genomic_DNA"/>
</dbReference>